<organism evidence="5 6">
    <name type="scientific">Endozoicomonas euniceicola</name>
    <dbReference type="NCBI Taxonomy" id="1234143"/>
    <lineage>
        <taxon>Bacteria</taxon>
        <taxon>Pseudomonadati</taxon>
        <taxon>Pseudomonadota</taxon>
        <taxon>Gammaproteobacteria</taxon>
        <taxon>Oceanospirillales</taxon>
        <taxon>Endozoicomonadaceae</taxon>
        <taxon>Endozoicomonas</taxon>
    </lineage>
</organism>
<evidence type="ECO:0000256" key="3">
    <source>
        <dbReference type="HAMAP-Rule" id="MF_00524"/>
    </source>
</evidence>
<dbReference type="SUPFAM" id="SSF53067">
    <property type="entry name" value="Actin-like ATPase domain"/>
    <property type="match status" value="1"/>
</dbReference>
<evidence type="ECO:0000313" key="6">
    <source>
        <dbReference type="Proteomes" id="UP001163255"/>
    </source>
</evidence>
<dbReference type="Gene3D" id="3.40.367.20">
    <property type="match status" value="1"/>
</dbReference>
<dbReference type="Pfam" id="PF02685">
    <property type="entry name" value="Glucokinase"/>
    <property type="match status" value="1"/>
</dbReference>
<keyword evidence="2 3" id="KW-0418">Kinase</keyword>
<keyword evidence="3" id="KW-0547">Nucleotide-binding</keyword>
<comment type="catalytic activity">
    <reaction evidence="3">
        <text>D-glucose + ATP = D-glucose 6-phosphate + ADP + H(+)</text>
        <dbReference type="Rhea" id="RHEA:17825"/>
        <dbReference type="ChEBI" id="CHEBI:4167"/>
        <dbReference type="ChEBI" id="CHEBI:15378"/>
        <dbReference type="ChEBI" id="CHEBI:30616"/>
        <dbReference type="ChEBI" id="CHEBI:61548"/>
        <dbReference type="ChEBI" id="CHEBI:456216"/>
        <dbReference type="EC" id="2.7.1.2"/>
    </reaction>
</comment>
<dbReference type="NCBIfam" id="TIGR00749">
    <property type="entry name" value="glk"/>
    <property type="match status" value="1"/>
</dbReference>
<gene>
    <name evidence="3 5" type="primary">glk</name>
    <name evidence="5" type="ORF">NX720_06915</name>
</gene>
<keyword evidence="1 3" id="KW-0808">Transferase</keyword>
<evidence type="ECO:0000256" key="2">
    <source>
        <dbReference type="ARBA" id="ARBA00022777"/>
    </source>
</evidence>
<evidence type="ECO:0000256" key="1">
    <source>
        <dbReference type="ARBA" id="ARBA00022679"/>
    </source>
</evidence>
<feature type="binding site" evidence="3">
    <location>
        <begin position="9"/>
        <end position="14"/>
    </location>
    <ligand>
        <name>ATP</name>
        <dbReference type="ChEBI" id="CHEBI:30616"/>
    </ligand>
</feature>
<dbReference type="RefSeq" id="WP_262600281.1">
    <property type="nucleotide sequence ID" value="NZ_CP103300.1"/>
</dbReference>
<evidence type="ECO:0000256" key="4">
    <source>
        <dbReference type="RuleBase" id="RU004046"/>
    </source>
</evidence>
<comment type="subcellular location">
    <subcellularLocation>
        <location evidence="3">Cytoplasm</location>
    </subcellularLocation>
</comment>
<dbReference type="CDD" id="cd24008">
    <property type="entry name" value="ASKHA_NBD_GLK"/>
    <property type="match status" value="1"/>
</dbReference>
<dbReference type="Proteomes" id="UP001163255">
    <property type="component" value="Chromosome"/>
</dbReference>
<reference evidence="5" key="1">
    <citation type="submission" date="2022-10" db="EMBL/GenBank/DDBJ databases">
        <title>Completed Genome Sequence of two octocoral isolated bacterium, Endozoicomonas euniceicola EF212T and Endozoicomonas gorgoniicola PS125T.</title>
        <authorList>
            <person name="Chiou Y.-J."/>
            <person name="Chen Y.-H."/>
        </authorList>
    </citation>
    <scope>NUCLEOTIDE SEQUENCE</scope>
    <source>
        <strain evidence="5">EF212</strain>
    </source>
</reference>
<keyword evidence="6" id="KW-1185">Reference proteome</keyword>
<keyword evidence="3" id="KW-0324">Glycolysis</keyword>
<dbReference type="Gene3D" id="3.30.420.40">
    <property type="match status" value="1"/>
</dbReference>
<keyword evidence="3" id="KW-0963">Cytoplasm</keyword>
<dbReference type="HAMAP" id="MF_00524">
    <property type="entry name" value="Glucokinase"/>
    <property type="match status" value="1"/>
</dbReference>
<dbReference type="InterPro" id="IPR050201">
    <property type="entry name" value="Bacterial_glucokinase"/>
</dbReference>
<dbReference type="PANTHER" id="PTHR47690:SF1">
    <property type="entry name" value="GLUCOKINASE"/>
    <property type="match status" value="1"/>
</dbReference>
<keyword evidence="3" id="KW-0067">ATP-binding</keyword>
<proteinExistence type="inferred from homology"/>
<name>A0ABY6GXW4_9GAMM</name>
<comment type="similarity">
    <text evidence="3 4">Belongs to the bacterial glucokinase family.</text>
</comment>
<dbReference type="InterPro" id="IPR003836">
    <property type="entry name" value="Glucokinase"/>
</dbReference>
<dbReference type="EC" id="2.7.1.2" evidence="3"/>
<sequence>MMKDYALVADIGGTNARFALSHNDVLDSNSIQVLACDDYENLDAAFSAYLKAQNITVDEACLALACPISEDISMTNNHWAFNCQSMQEKLGLESFKVINDFTAQALALPALKDNELIKVGRGESLQHATRLIIGPGTGLGVAGLKEVGEHWLPLPGEGGHAALSAVSDLDIAVLQELRKASDFIYWESILCGSGLESLYRAHSVLAGDNNTLRDFEITRQALAGEKVAEQTLEHFCELLGRAASNAALTLGARGGVYIAGGIIPRFTEFFAESKFREAFETNVKMVDYLQQIPTYLVVAENPGLIGASGALHNPLV</sequence>
<dbReference type="PANTHER" id="PTHR47690">
    <property type="entry name" value="GLUCOKINASE"/>
    <property type="match status" value="1"/>
</dbReference>
<dbReference type="InterPro" id="IPR043129">
    <property type="entry name" value="ATPase_NBD"/>
</dbReference>
<protein>
    <recommendedName>
        <fullName evidence="3">Glucokinase</fullName>
        <ecNumber evidence="3">2.7.1.2</ecNumber>
    </recommendedName>
    <alternativeName>
        <fullName evidence="3">Glucose kinase</fullName>
    </alternativeName>
</protein>
<evidence type="ECO:0000313" key="5">
    <source>
        <dbReference type="EMBL" id="UYM17631.1"/>
    </source>
</evidence>
<dbReference type="EMBL" id="CP103300">
    <property type="protein sequence ID" value="UYM17631.1"/>
    <property type="molecule type" value="Genomic_DNA"/>
</dbReference>
<accession>A0ABY6GXW4</accession>
<dbReference type="GO" id="GO:0004340">
    <property type="term" value="F:glucokinase activity"/>
    <property type="evidence" value="ECO:0007669"/>
    <property type="project" value="UniProtKB-EC"/>
</dbReference>